<evidence type="ECO:0000313" key="2">
    <source>
        <dbReference type="Proteomes" id="UP000228596"/>
    </source>
</evidence>
<sequence>MMNRLWCKDCEKDFFFSALKLATPEQLFYVTNDQKYCAYWPKKYGDIKSTLQSRNSLIGNYTEKWGVELFREIAEKLGGFSVQGVICEEIGLSRQSAADVAICKTKDVIQKPENILMIFEIKMSIAWNWELKKNGKDFDLVCLGDYNTHQGNPSLLRSDSMLKAIGKSINIRVSSFAASRIPIVIIGNTPVTSSYHSKVDHLKQSGIIQGFWSVNPEPLDNGRESLESTKLGGFIRINTYDELVKRTLELGADDREFFSSMQNKQRLGEIIKIANQEETEEAKAQKFLELIREAK</sequence>
<organism evidence="1 2">
    <name type="scientific">Candidatus Berkelbacteria bacterium CG10_big_fil_rev_8_21_14_0_10_41_12</name>
    <dbReference type="NCBI Taxonomy" id="1974513"/>
    <lineage>
        <taxon>Bacteria</taxon>
        <taxon>Candidatus Berkelbacteria</taxon>
    </lineage>
</organism>
<dbReference type="AlphaFoldDB" id="A0A2M6WXV8"/>
<gene>
    <name evidence="1" type="ORF">COT77_00405</name>
</gene>
<comment type="caution">
    <text evidence="1">The sequence shown here is derived from an EMBL/GenBank/DDBJ whole genome shotgun (WGS) entry which is preliminary data.</text>
</comment>
<proteinExistence type="predicted"/>
<name>A0A2M6WXV8_9BACT</name>
<accession>A0A2M6WXV8</accession>
<reference evidence="2" key="1">
    <citation type="submission" date="2017-09" db="EMBL/GenBank/DDBJ databases">
        <title>Depth-based differentiation of microbial function through sediment-hosted aquifers and enrichment of novel symbionts in the deep terrestrial subsurface.</title>
        <authorList>
            <person name="Probst A.J."/>
            <person name="Ladd B."/>
            <person name="Jarett J.K."/>
            <person name="Geller-Mcgrath D.E."/>
            <person name="Sieber C.M.K."/>
            <person name="Emerson J.B."/>
            <person name="Anantharaman K."/>
            <person name="Thomas B.C."/>
            <person name="Malmstrom R."/>
            <person name="Stieglmeier M."/>
            <person name="Klingl A."/>
            <person name="Woyke T."/>
            <person name="Ryan C.M."/>
            <person name="Banfield J.F."/>
        </authorList>
    </citation>
    <scope>NUCLEOTIDE SEQUENCE [LARGE SCALE GENOMIC DNA]</scope>
</reference>
<dbReference type="EMBL" id="PEZV01000003">
    <property type="protein sequence ID" value="PIT97620.1"/>
    <property type="molecule type" value="Genomic_DNA"/>
</dbReference>
<protein>
    <submittedName>
        <fullName evidence="1">Uncharacterized protein</fullName>
    </submittedName>
</protein>
<dbReference type="Proteomes" id="UP000228596">
    <property type="component" value="Unassembled WGS sequence"/>
</dbReference>
<evidence type="ECO:0000313" key="1">
    <source>
        <dbReference type="EMBL" id="PIT97620.1"/>
    </source>
</evidence>